<evidence type="ECO:0000259" key="3">
    <source>
        <dbReference type="PROSITE" id="PS50994"/>
    </source>
</evidence>
<dbReference type="SUPFAM" id="SSF53098">
    <property type="entry name" value="Ribonuclease H-like"/>
    <property type="match status" value="1"/>
</dbReference>
<reference evidence="4 5" key="1">
    <citation type="submission" date="2022-01" db="EMBL/GenBank/DDBJ databases">
        <title>A high-quality chromosome-level genome assembly of rohu carp, Labeo rohita.</title>
        <authorList>
            <person name="Arick M.A. II"/>
            <person name="Hsu C.-Y."/>
            <person name="Magbanua Z."/>
            <person name="Pechanova O."/>
            <person name="Grover C."/>
            <person name="Miller E."/>
            <person name="Thrash A."/>
            <person name="Ezzel L."/>
            <person name="Alam S."/>
            <person name="Benzie J."/>
            <person name="Hamilton M."/>
            <person name="Karsi A."/>
            <person name="Lawrence M.L."/>
            <person name="Peterson D.G."/>
        </authorList>
    </citation>
    <scope>NUCLEOTIDE SEQUENCE [LARGE SCALE GENOMIC DNA]</scope>
    <source>
        <strain evidence="5">BAU-BD-2019</strain>
        <tissue evidence="4">Blood</tissue>
    </source>
</reference>
<dbReference type="InterPro" id="IPR041577">
    <property type="entry name" value="RT_RNaseH_2"/>
</dbReference>
<dbReference type="SUPFAM" id="SSF56672">
    <property type="entry name" value="DNA/RNA polymerases"/>
    <property type="match status" value="1"/>
</dbReference>
<dbReference type="Pfam" id="PF17921">
    <property type="entry name" value="Integrase_H2C2"/>
    <property type="match status" value="1"/>
</dbReference>
<evidence type="ECO:0000313" key="4">
    <source>
        <dbReference type="EMBL" id="KAI2648189.1"/>
    </source>
</evidence>
<dbReference type="Pfam" id="PF17919">
    <property type="entry name" value="RT_RNaseH_2"/>
    <property type="match status" value="1"/>
</dbReference>
<accession>A0ABQ8LBR8</accession>
<dbReference type="Gene3D" id="3.30.420.10">
    <property type="entry name" value="Ribonuclease H-like superfamily/Ribonuclease H"/>
    <property type="match status" value="1"/>
</dbReference>
<dbReference type="PANTHER" id="PTHR37984">
    <property type="entry name" value="PROTEIN CBG26694"/>
    <property type="match status" value="1"/>
</dbReference>
<sequence length="636" mass="71619">MRRHYKEQPCRRTHPRLKGKHATGVVLSSILLTSKNALLKKLSAMHVRREGISLKCAVDTNTLSGINSSNVIVHSVFSYCHSYGSKAEFSYGEHTISVMGCLEAEVMLDDWRATAELFVVNTDTAMLGRDLFAALELQLLDGRIVTSPCCPINSADTTMKPEKLGCAQGFTHLVKERHLRNTTGTWTQHFSVWKQLDLSSFAYTTTKGYHTAYILSLGSQHGIQSLYLAQTSFERVKDLIINSPALTLFDPELHTIITTDASNHGLGAVLTQMHPDGSEKTVAFAPPRLMMFHYDIQYKPGRENVAADCSGPVLEDDVEVVALTSTLTAISADEFRTAETCNTLRAQFIALAHDTHQGTVRTKQRLRELHWYPGMDAQVETAIKSCITCQSHAKTAVVRTPPLQPVPLPNGAWDKLAIDIVGPFDMAPTDCRFAVTLVDYFSKWPEIAFMPQITSLAVIQFLSMIFSREGDPQELVSDHGSQFMSHEFEMFLRNRGIVHRTSFVYYPRANGEVEQFNHTLKHTLLTASLEGKGWKEFTRKFLQVYRSTPHSTTQCAPAELLHARQMRTKLHISGLQIPQHLHPPKMQNIVDREESRIQEMANFDYDCTMQPVSVAQPERQVRVRRAPAWTLDYVMN</sequence>
<proteinExistence type="predicted"/>
<organism evidence="4 5">
    <name type="scientific">Labeo rohita</name>
    <name type="common">Indian major carp</name>
    <name type="synonym">Cyprinus rohita</name>
    <dbReference type="NCBI Taxonomy" id="84645"/>
    <lineage>
        <taxon>Eukaryota</taxon>
        <taxon>Metazoa</taxon>
        <taxon>Chordata</taxon>
        <taxon>Craniata</taxon>
        <taxon>Vertebrata</taxon>
        <taxon>Euteleostomi</taxon>
        <taxon>Actinopterygii</taxon>
        <taxon>Neopterygii</taxon>
        <taxon>Teleostei</taxon>
        <taxon>Ostariophysi</taxon>
        <taxon>Cypriniformes</taxon>
        <taxon>Cyprinidae</taxon>
        <taxon>Labeoninae</taxon>
        <taxon>Labeonini</taxon>
        <taxon>Labeo</taxon>
    </lineage>
</organism>
<evidence type="ECO:0000313" key="5">
    <source>
        <dbReference type="Proteomes" id="UP000830375"/>
    </source>
</evidence>
<dbReference type="Gene3D" id="1.10.340.70">
    <property type="match status" value="1"/>
</dbReference>
<evidence type="ECO:0000256" key="1">
    <source>
        <dbReference type="ARBA" id="ARBA00023268"/>
    </source>
</evidence>
<dbReference type="InterPro" id="IPR012337">
    <property type="entry name" value="RNaseH-like_sf"/>
</dbReference>
<dbReference type="InterPro" id="IPR043502">
    <property type="entry name" value="DNA/RNA_pol_sf"/>
</dbReference>
<evidence type="ECO:0000256" key="2">
    <source>
        <dbReference type="ARBA" id="ARBA00039658"/>
    </source>
</evidence>
<gene>
    <name evidence="4" type="ORF">H4Q32_018215</name>
</gene>
<comment type="caution">
    <text evidence="4">The sequence shown here is derived from an EMBL/GenBank/DDBJ whole genome shotgun (WGS) entry which is preliminary data.</text>
</comment>
<dbReference type="InterPro" id="IPR036397">
    <property type="entry name" value="RNaseH_sf"/>
</dbReference>
<keyword evidence="5" id="KW-1185">Reference proteome</keyword>
<dbReference type="InterPro" id="IPR001584">
    <property type="entry name" value="Integrase_cat-core"/>
</dbReference>
<feature type="domain" description="Integrase catalytic" evidence="3">
    <location>
        <begin position="403"/>
        <end position="565"/>
    </location>
</feature>
<dbReference type="PROSITE" id="PS50994">
    <property type="entry name" value="INTEGRASE"/>
    <property type="match status" value="1"/>
</dbReference>
<dbReference type="InterPro" id="IPR041588">
    <property type="entry name" value="Integrase_H2C2"/>
</dbReference>
<protein>
    <recommendedName>
        <fullName evidence="2">Gypsy retrotransposon integrase-like protein 1</fullName>
    </recommendedName>
</protein>
<keyword evidence="1" id="KW-0511">Multifunctional enzyme</keyword>
<dbReference type="Pfam" id="PF00665">
    <property type="entry name" value="rve"/>
    <property type="match status" value="1"/>
</dbReference>
<dbReference type="PANTHER" id="PTHR37984:SF5">
    <property type="entry name" value="PROTEIN NYNRIN-LIKE"/>
    <property type="match status" value="1"/>
</dbReference>
<dbReference type="InterPro" id="IPR050951">
    <property type="entry name" value="Retrovirus_Pol_polyprotein"/>
</dbReference>
<dbReference type="Proteomes" id="UP000830375">
    <property type="component" value="Unassembled WGS sequence"/>
</dbReference>
<dbReference type="EMBL" id="JACTAM010000025">
    <property type="protein sequence ID" value="KAI2648189.1"/>
    <property type="molecule type" value="Genomic_DNA"/>
</dbReference>
<name>A0ABQ8LBR8_LABRO</name>